<dbReference type="Gene3D" id="3.30.2440.10">
    <property type="entry name" value="Secreted effector protein SifA"/>
    <property type="match status" value="1"/>
</dbReference>
<evidence type="ECO:0000313" key="1">
    <source>
        <dbReference type="EMBL" id="AKK24626.1"/>
    </source>
</evidence>
<protein>
    <submittedName>
        <fullName evidence="1">Uncharacterized protein</fullName>
    </submittedName>
</protein>
<sequence>MVDWFYGAQRLEAKRALHRLMHGADAHTLVHSFVLLRDLVSEQDQAHFKCAILDDDRVESSIHAPGHAKPIACVQVPRPGTFRLEADPVNTALFHRGTMENANDPDLLRKHSMCTVDRVVDAPVLGGYRMGSILAVSGSCCVSTRCVP</sequence>
<name>A0A0G3IFD3_9BURK</name>
<dbReference type="Proteomes" id="UP000035050">
    <property type="component" value="Plasmid pPO70-1"/>
</dbReference>
<geneLocation type="plasmid" evidence="1 2">
    <name>pPO70-1</name>
</geneLocation>
<dbReference type="EMBL" id="CP011518">
    <property type="protein sequence ID" value="AKK24626.1"/>
    <property type="molecule type" value="Genomic_DNA"/>
</dbReference>
<gene>
    <name evidence="1" type="ORF">MB84_27695</name>
</gene>
<reference evidence="1" key="1">
    <citation type="submission" date="2016-06" db="EMBL/GenBank/DDBJ databases">
        <title>Pandoraea oxalativorans DSM 23570 Genome Sequencing.</title>
        <authorList>
            <person name="Ee R."/>
            <person name="Lim Y.-L."/>
            <person name="Yong D."/>
            <person name="Yin W.-F."/>
            <person name="Chan K.-G."/>
        </authorList>
    </citation>
    <scope>NUCLEOTIDE SEQUENCE</scope>
    <source>
        <strain evidence="1">DSM 23570</strain>
        <plasmid evidence="1">pPO70-1</plasmid>
    </source>
</reference>
<organism evidence="1 2">
    <name type="scientific">Pandoraea oxalativorans</name>
    <dbReference type="NCBI Taxonomy" id="573737"/>
    <lineage>
        <taxon>Bacteria</taxon>
        <taxon>Pseudomonadati</taxon>
        <taxon>Pseudomonadota</taxon>
        <taxon>Betaproteobacteria</taxon>
        <taxon>Burkholderiales</taxon>
        <taxon>Burkholderiaceae</taxon>
        <taxon>Pandoraea</taxon>
    </lineage>
</organism>
<dbReference type="RefSeq" id="WP_052653865.1">
    <property type="nucleotide sequence ID" value="NZ_CP011518.2"/>
</dbReference>
<keyword evidence="1" id="KW-0614">Plasmid</keyword>
<dbReference type="KEGG" id="pox:MB84_27695"/>
<dbReference type="AlphaFoldDB" id="A0A0G3IFD3"/>
<keyword evidence="2" id="KW-1185">Reference proteome</keyword>
<dbReference type="PATRIC" id="fig|573737.6.peg.5399"/>
<accession>A0A0G3IFD3</accession>
<proteinExistence type="predicted"/>
<evidence type="ECO:0000313" key="2">
    <source>
        <dbReference type="Proteomes" id="UP000035050"/>
    </source>
</evidence>